<evidence type="ECO:0000313" key="5">
    <source>
        <dbReference type="Proteomes" id="UP000437736"/>
    </source>
</evidence>
<proteinExistence type="predicted"/>
<organism evidence="4 5">
    <name type="scientific">Acidiferrimicrobium australe</name>
    <dbReference type="NCBI Taxonomy" id="2664430"/>
    <lineage>
        <taxon>Bacteria</taxon>
        <taxon>Bacillati</taxon>
        <taxon>Actinomycetota</taxon>
        <taxon>Acidimicrobiia</taxon>
        <taxon>Acidimicrobiales</taxon>
        <taxon>Acidimicrobiaceae</taxon>
        <taxon>Acidiferrimicrobium</taxon>
    </lineage>
</organism>
<evidence type="ECO:0000313" key="4">
    <source>
        <dbReference type="EMBL" id="MST31395.1"/>
    </source>
</evidence>
<dbReference type="Pfam" id="PF22845">
    <property type="entry name" value="DUF3097_N"/>
    <property type="match status" value="1"/>
</dbReference>
<feature type="region of interest" description="Disordered" evidence="1">
    <location>
        <begin position="1"/>
        <end position="27"/>
    </location>
</feature>
<gene>
    <name evidence="4" type="ORF">GHK86_01435</name>
</gene>
<keyword evidence="5" id="KW-1185">Reference proteome</keyword>
<dbReference type="EMBL" id="WJHE01000057">
    <property type="protein sequence ID" value="MST31395.1"/>
    <property type="molecule type" value="Genomic_DNA"/>
</dbReference>
<evidence type="ECO:0000259" key="2">
    <source>
        <dbReference type="Pfam" id="PF11296"/>
    </source>
</evidence>
<evidence type="ECO:0000259" key="3">
    <source>
        <dbReference type="Pfam" id="PF22845"/>
    </source>
</evidence>
<dbReference type="Pfam" id="PF11296">
    <property type="entry name" value="DUF3097_C"/>
    <property type="match status" value="1"/>
</dbReference>
<sequence length="281" mass="29610">MARGEQPPTRGAGRGILSGPVDGPWRAGRQLRTVPAERGLRVTHLGSRFTGTVVRFEGNAVVLRSPNTGLERLFTLRAGSFAIGKEPVDLVKPAPVGGGAGEPGLTASGSVAVTPGRARVARAGRILVEGVHDAELVEKVWGDDLRVEGVVVERLDGVDVLADVVAALSPGPDARLGVLVDHLVTGSKEWRLAQEVQGAHVLVTGTPYVDVWQAIRPAVVGLDAWPVVPRGRPWKAGICEALGEPEPGRLWKRLLGSVRSYADLEPSLVGAVESLIDFVTA</sequence>
<accession>A0ABW9QNP0</accession>
<name>A0ABW9QNP0_9ACTN</name>
<dbReference type="InterPro" id="IPR053883">
    <property type="entry name" value="DUF3097_N"/>
</dbReference>
<dbReference type="InterPro" id="IPR021447">
    <property type="entry name" value="DUF3097_C"/>
</dbReference>
<feature type="domain" description="DUF3097" evidence="2">
    <location>
        <begin position="125"/>
        <end position="280"/>
    </location>
</feature>
<comment type="caution">
    <text evidence="4">The sequence shown here is derived from an EMBL/GenBank/DDBJ whole genome shotgun (WGS) entry which is preliminary data.</text>
</comment>
<reference evidence="4 5" key="1">
    <citation type="submission" date="2019-11" db="EMBL/GenBank/DDBJ databases">
        <title>Acidiferrimicrobium australis gen. nov., sp. nov., an acidophilic and obligately heterotrophic, member of the Actinobacteria that catalyses dissimilatory oxido- reduction of iron isolated from metal-rich acidic water in Chile.</title>
        <authorList>
            <person name="Gonzalez D."/>
            <person name="Huber K."/>
            <person name="Hedrich S."/>
            <person name="Rojas-Villalobos C."/>
            <person name="Quatrini R."/>
            <person name="Dinamarca M.A."/>
            <person name="Schwarz A."/>
            <person name="Canales C."/>
            <person name="Nancucheo I."/>
        </authorList>
    </citation>
    <scope>NUCLEOTIDE SEQUENCE [LARGE SCALE GENOMIC DNA]</scope>
    <source>
        <strain evidence="4 5">USS-CCA1</strain>
    </source>
</reference>
<protein>
    <submittedName>
        <fullName evidence="4">DUF3097 family protein</fullName>
    </submittedName>
</protein>
<evidence type="ECO:0000256" key="1">
    <source>
        <dbReference type="SAM" id="MobiDB-lite"/>
    </source>
</evidence>
<feature type="domain" description="DUF3097" evidence="3">
    <location>
        <begin position="34"/>
        <end position="93"/>
    </location>
</feature>
<dbReference type="Proteomes" id="UP000437736">
    <property type="component" value="Unassembled WGS sequence"/>
</dbReference>